<feature type="transmembrane region" description="Helical" evidence="1">
    <location>
        <begin position="436"/>
        <end position="454"/>
    </location>
</feature>
<evidence type="ECO:0000313" key="3">
    <source>
        <dbReference type="Proteomes" id="UP000034917"/>
    </source>
</evidence>
<name>A0A0G0G9P3_9BACT</name>
<feature type="transmembrane region" description="Helical" evidence="1">
    <location>
        <begin position="407"/>
        <end position="424"/>
    </location>
</feature>
<feature type="transmembrane region" description="Helical" evidence="1">
    <location>
        <begin position="129"/>
        <end position="149"/>
    </location>
</feature>
<evidence type="ECO:0000313" key="2">
    <source>
        <dbReference type="EMBL" id="KKQ26692.1"/>
    </source>
</evidence>
<comment type="caution">
    <text evidence="2">The sequence shown here is derived from an EMBL/GenBank/DDBJ whole genome shotgun (WGS) entry which is preliminary data.</text>
</comment>
<accession>A0A0G0G9P3</accession>
<keyword evidence="1" id="KW-0472">Membrane</keyword>
<evidence type="ECO:0008006" key="4">
    <source>
        <dbReference type="Google" id="ProtNLM"/>
    </source>
</evidence>
<feature type="transmembrane region" description="Helical" evidence="1">
    <location>
        <begin position="103"/>
        <end position="122"/>
    </location>
</feature>
<feature type="transmembrane region" description="Helical" evidence="1">
    <location>
        <begin position="318"/>
        <end position="337"/>
    </location>
</feature>
<protein>
    <recommendedName>
        <fullName evidence="4">Glycosyltransferase RgtA/B/C/D-like domain-containing protein</fullName>
    </recommendedName>
</protein>
<organism evidence="2 3">
    <name type="scientific">Candidatus Roizmanbacteria bacterium GW2011_GWC2_37_13</name>
    <dbReference type="NCBI Taxonomy" id="1618486"/>
    <lineage>
        <taxon>Bacteria</taxon>
        <taxon>Candidatus Roizmaniibacteriota</taxon>
    </lineage>
</organism>
<feature type="transmembrane region" description="Helical" evidence="1">
    <location>
        <begin position="233"/>
        <end position="255"/>
    </location>
</feature>
<proteinExistence type="predicted"/>
<feature type="transmembrane region" description="Helical" evidence="1">
    <location>
        <begin position="349"/>
        <end position="368"/>
    </location>
</feature>
<evidence type="ECO:0000256" key="1">
    <source>
        <dbReference type="SAM" id="Phobius"/>
    </source>
</evidence>
<keyword evidence="1" id="KW-0812">Transmembrane</keyword>
<feature type="transmembrane region" description="Helical" evidence="1">
    <location>
        <begin position="184"/>
        <end position="217"/>
    </location>
</feature>
<reference evidence="2 3" key="1">
    <citation type="journal article" date="2015" name="Nature">
        <title>rRNA introns, odd ribosomes, and small enigmatic genomes across a large radiation of phyla.</title>
        <authorList>
            <person name="Brown C.T."/>
            <person name="Hug L.A."/>
            <person name="Thomas B.C."/>
            <person name="Sharon I."/>
            <person name="Castelle C.J."/>
            <person name="Singh A."/>
            <person name="Wilkins M.J."/>
            <person name="Williams K.H."/>
            <person name="Banfield J.F."/>
        </authorList>
    </citation>
    <scope>NUCLEOTIDE SEQUENCE [LARGE SCALE GENOMIC DNA]</scope>
</reference>
<feature type="transmembrane region" description="Helical" evidence="1">
    <location>
        <begin position="374"/>
        <end position="395"/>
    </location>
</feature>
<feature type="transmembrane region" description="Helical" evidence="1">
    <location>
        <begin position="9"/>
        <end position="27"/>
    </location>
</feature>
<keyword evidence="1" id="KW-1133">Transmembrane helix</keyword>
<gene>
    <name evidence="2" type="ORF">US40_C0001G0041</name>
</gene>
<dbReference type="EMBL" id="LBSV01000001">
    <property type="protein sequence ID" value="KKQ26692.1"/>
    <property type="molecule type" value="Genomic_DNA"/>
</dbReference>
<sequence>MLFKKRKTFFIIILFIIISLVFNSSLWNSLLTNSSTIGSSADKILAVWGIENIYQKLINFKNPFVINNILYPFTLNTALSDPGIAWGVIFIFVRPFMNPVKSVIFIVLIYLFLNNLVIYLLFIKKRFGVFLSFLLSLVFGYSPFLTNLLSEHYSYTPIFFFPLTYLVIDQFISSENRKKPFLSAVFGLLLSFIVMTNFYYFFTIVVALLFIIVYLAISKTKKFFDFFLNNIKYFILSFLTFFIILLPWIVNVYTLTRFSSEKKIRSFYGAINLSADLFNFVMPSKYNPFYETFFARTTNLNPIFSKLNNFYLNSWDRFVYPGALIALMHIFILYLLIKKKFDKTLWNKIKLLYYTSIFFAILMLGPFLKIFNRWYINLDGVAVVIPLPFLLLRYIPGLGNLRAPARFAPAFIFFSSIILAYLLNYWFKKINNKKRILAFILLFLIFIFDQYYRLPRQQNSFYPKIIYQAVKEKPAGTVLEIPFTVRDGLKYVGFVHAIQPMAGQLIHGKPIIGGYIARVPNEVFEGYSKTKFISYLAKIIDKGNYNPLKEKPGETNLFPFSYPKEVATKELNNFNIRYIILKTDEKYSNYLRELFEQSGFVEKQKDANYLLLEN</sequence>
<dbReference type="AlphaFoldDB" id="A0A0G0G9P3"/>
<dbReference type="Proteomes" id="UP000034917">
    <property type="component" value="Unassembled WGS sequence"/>
</dbReference>